<dbReference type="EMBL" id="UINC01013977">
    <property type="protein sequence ID" value="SVA59950.1"/>
    <property type="molecule type" value="Genomic_DNA"/>
</dbReference>
<dbReference type="Gene3D" id="3.40.350.10">
    <property type="entry name" value="Creatinase/prolidase N-terminal domain"/>
    <property type="match status" value="1"/>
</dbReference>
<proteinExistence type="predicted"/>
<dbReference type="AlphaFoldDB" id="A0A381X5P0"/>
<accession>A0A381X5P0</accession>
<dbReference type="SUPFAM" id="SSF53092">
    <property type="entry name" value="Creatinase/prolidase N-terminal domain"/>
    <property type="match status" value="1"/>
</dbReference>
<sequence>MDGHPVVDGDLDDPLVRRASTVGHRMVMGPGEPALSEWAAAGLVLPDETAMMRYRLDRIADQLVLADVDGILLFDPMNVMYATYAP</sequence>
<name>A0A381X5P0_9ZZZZ</name>
<evidence type="ECO:0008006" key="2">
    <source>
        <dbReference type="Google" id="ProtNLM"/>
    </source>
</evidence>
<organism evidence="1">
    <name type="scientific">marine metagenome</name>
    <dbReference type="NCBI Taxonomy" id="408172"/>
    <lineage>
        <taxon>unclassified sequences</taxon>
        <taxon>metagenomes</taxon>
        <taxon>ecological metagenomes</taxon>
    </lineage>
</organism>
<dbReference type="InterPro" id="IPR029149">
    <property type="entry name" value="Creatin/AminoP/Spt16_N"/>
</dbReference>
<feature type="non-terminal residue" evidence="1">
    <location>
        <position position="86"/>
    </location>
</feature>
<gene>
    <name evidence="1" type="ORF">METZ01_LOCUS112804</name>
</gene>
<protein>
    <recommendedName>
        <fullName evidence="2">Creatinase N-terminal domain-containing protein</fullName>
    </recommendedName>
</protein>
<reference evidence="1" key="1">
    <citation type="submission" date="2018-05" db="EMBL/GenBank/DDBJ databases">
        <authorList>
            <person name="Lanie J.A."/>
            <person name="Ng W.-L."/>
            <person name="Kazmierczak K.M."/>
            <person name="Andrzejewski T.M."/>
            <person name="Davidsen T.M."/>
            <person name="Wayne K.J."/>
            <person name="Tettelin H."/>
            <person name="Glass J.I."/>
            <person name="Rusch D."/>
            <person name="Podicherti R."/>
            <person name="Tsui H.-C.T."/>
            <person name="Winkler M.E."/>
        </authorList>
    </citation>
    <scope>NUCLEOTIDE SEQUENCE</scope>
</reference>
<evidence type="ECO:0000313" key="1">
    <source>
        <dbReference type="EMBL" id="SVA59950.1"/>
    </source>
</evidence>